<dbReference type="EMBL" id="CM017661">
    <property type="protein sequence ID" value="TYI45685.1"/>
    <property type="molecule type" value="Genomic_DNA"/>
</dbReference>
<dbReference type="AlphaFoldDB" id="A0A5D2S0R2"/>
<organism evidence="1 2">
    <name type="scientific">Gossypium mustelinum</name>
    <name type="common">Cotton</name>
    <name type="synonym">Gossypium caicoense</name>
    <dbReference type="NCBI Taxonomy" id="34275"/>
    <lineage>
        <taxon>Eukaryota</taxon>
        <taxon>Viridiplantae</taxon>
        <taxon>Streptophyta</taxon>
        <taxon>Embryophyta</taxon>
        <taxon>Tracheophyta</taxon>
        <taxon>Spermatophyta</taxon>
        <taxon>Magnoliopsida</taxon>
        <taxon>eudicotyledons</taxon>
        <taxon>Gunneridae</taxon>
        <taxon>Pentapetalae</taxon>
        <taxon>rosids</taxon>
        <taxon>malvids</taxon>
        <taxon>Malvales</taxon>
        <taxon>Malvaceae</taxon>
        <taxon>Malvoideae</taxon>
        <taxon>Gossypium</taxon>
    </lineage>
</organism>
<dbReference type="Proteomes" id="UP000323597">
    <property type="component" value="Chromosome D13"/>
</dbReference>
<evidence type="ECO:0000313" key="2">
    <source>
        <dbReference type="Proteomes" id="UP000323597"/>
    </source>
</evidence>
<proteinExistence type="predicted"/>
<keyword evidence="2" id="KW-1185">Reference proteome</keyword>
<evidence type="ECO:0000313" key="1">
    <source>
        <dbReference type="EMBL" id="TYI45685.1"/>
    </source>
</evidence>
<name>A0A5D2S0R2_GOSMU</name>
<sequence>MNPILPSQLLTSKTLKQQPFLTSFDSGIPPLHLRH</sequence>
<accession>A0A5D2S0R2</accession>
<reference evidence="1 2" key="1">
    <citation type="submission" date="2019-07" db="EMBL/GenBank/DDBJ databases">
        <title>WGS assembly of Gossypium mustelinum.</title>
        <authorList>
            <person name="Chen Z.J."/>
            <person name="Sreedasyam A."/>
            <person name="Ando A."/>
            <person name="Song Q."/>
            <person name="De L."/>
            <person name="Hulse-Kemp A."/>
            <person name="Ding M."/>
            <person name="Ye W."/>
            <person name="Kirkbride R."/>
            <person name="Jenkins J."/>
            <person name="Plott C."/>
            <person name="Lovell J."/>
            <person name="Lin Y.-M."/>
            <person name="Vaughn R."/>
            <person name="Liu B."/>
            <person name="Li W."/>
            <person name="Simpson S."/>
            <person name="Scheffler B."/>
            <person name="Saski C."/>
            <person name="Grover C."/>
            <person name="Hu G."/>
            <person name="Conover J."/>
            <person name="Carlson J."/>
            <person name="Shu S."/>
            <person name="Boston L."/>
            <person name="Williams M."/>
            <person name="Peterson D."/>
            <person name="Mcgee K."/>
            <person name="Jones D."/>
            <person name="Wendel J."/>
            <person name="Stelly D."/>
            <person name="Grimwood J."/>
            <person name="Schmutz J."/>
        </authorList>
    </citation>
    <scope>NUCLEOTIDE SEQUENCE [LARGE SCALE GENOMIC DNA]</scope>
    <source>
        <strain evidence="1">1408120.09</strain>
    </source>
</reference>
<protein>
    <submittedName>
        <fullName evidence="1">Uncharacterized protein</fullName>
    </submittedName>
</protein>
<gene>
    <name evidence="1" type="ORF">E1A91_D13G055300v1</name>
</gene>